<feature type="transmembrane region" description="Helical" evidence="1">
    <location>
        <begin position="105"/>
        <end position="128"/>
    </location>
</feature>
<organism evidence="2 3">
    <name type="scientific">Leucobacter ruminantium</name>
    <dbReference type="NCBI Taxonomy" id="1289170"/>
    <lineage>
        <taxon>Bacteria</taxon>
        <taxon>Bacillati</taxon>
        <taxon>Actinomycetota</taxon>
        <taxon>Actinomycetes</taxon>
        <taxon>Micrococcales</taxon>
        <taxon>Microbacteriaceae</taxon>
        <taxon>Leucobacter</taxon>
    </lineage>
</organism>
<keyword evidence="1" id="KW-0472">Membrane</keyword>
<feature type="transmembrane region" description="Helical" evidence="1">
    <location>
        <begin position="135"/>
        <end position="154"/>
    </location>
</feature>
<feature type="transmembrane region" description="Helical" evidence="1">
    <location>
        <begin position="16"/>
        <end position="37"/>
    </location>
</feature>
<dbReference type="InterPro" id="IPR052712">
    <property type="entry name" value="Acid_resist_chaperone_HdeD"/>
</dbReference>
<dbReference type="PANTHER" id="PTHR34989">
    <property type="entry name" value="PROTEIN HDED"/>
    <property type="match status" value="1"/>
</dbReference>
<evidence type="ECO:0000313" key="3">
    <source>
        <dbReference type="Proteomes" id="UP000664398"/>
    </source>
</evidence>
<keyword evidence="1" id="KW-0812">Transmembrane</keyword>
<feature type="transmembrane region" description="Helical" evidence="1">
    <location>
        <begin position="160"/>
        <end position="182"/>
    </location>
</feature>
<dbReference type="AlphaFoldDB" id="A0A939LX27"/>
<comment type="caution">
    <text evidence="2">The sequence shown here is derived from an EMBL/GenBank/DDBJ whole genome shotgun (WGS) entry which is preliminary data.</text>
</comment>
<feature type="transmembrane region" description="Helical" evidence="1">
    <location>
        <begin position="43"/>
        <end position="68"/>
    </location>
</feature>
<proteinExistence type="predicted"/>
<dbReference type="EMBL" id="JAGDYL010000022">
    <property type="protein sequence ID" value="MBO1806022.1"/>
    <property type="molecule type" value="Genomic_DNA"/>
</dbReference>
<dbReference type="Proteomes" id="UP000664398">
    <property type="component" value="Unassembled WGS sequence"/>
</dbReference>
<dbReference type="GO" id="GO:0005886">
    <property type="term" value="C:plasma membrane"/>
    <property type="evidence" value="ECO:0007669"/>
    <property type="project" value="TreeGrafter"/>
</dbReference>
<evidence type="ECO:0000256" key="1">
    <source>
        <dbReference type="SAM" id="Phobius"/>
    </source>
</evidence>
<reference evidence="2" key="1">
    <citation type="submission" date="2021-03" db="EMBL/GenBank/DDBJ databases">
        <title>Leucobacter chromiisoli sp. nov., isolated from chromium-containing soil of chemical plant.</title>
        <authorList>
            <person name="Xu Z."/>
        </authorList>
    </citation>
    <scope>NUCLEOTIDE SEQUENCE</scope>
    <source>
        <strain evidence="2">A2</strain>
    </source>
</reference>
<protein>
    <submittedName>
        <fullName evidence="2">DUF308 domain-containing protein</fullName>
    </submittedName>
</protein>
<feature type="transmembrane region" description="Helical" evidence="1">
    <location>
        <begin position="80"/>
        <end position="99"/>
    </location>
</feature>
<sequence length="188" mass="19229">MSATGTSRQGGDGLRVALGVGGLIAVVLGLLVLFAPAPSLKGAAGVTAALVSVYAIITGVVYLGSAIFSSAQGGWARTGHILLGLLYIAGGVIMMTNLLASGALLLMFITITIGVLWLFEGIMAFSLAGRSENKTWTIIAGVISVIAGLTLMFSPLMGTLVLWLMLGVSMVVLGATQAIRAFTMKRAD</sequence>
<dbReference type="Pfam" id="PF03729">
    <property type="entry name" value="DUF308"/>
    <property type="match status" value="2"/>
</dbReference>
<dbReference type="RefSeq" id="WP_208046490.1">
    <property type="nucleotide sequence ID" value="NZ_JAGDYL010000022.1"/>
</dbReference>
<accession>A0A939LX27</accession>
<keyword evidence="1" id="KW-1133">Transmembrane helix</keyword>
<evidence type="ECO:0000313" key="2">
    <source>
        <dbReference type="EMBL" id="MBO1806022.1"/>
    </source>
</evidence>
<keyword evidence="3" id="KW-1185">Reference proteome</keyword>
<gene>
    <name evidence="2" type="ORF">J4H91_11955</name>
</gene>
<dbReference type="InterPro" id="IPR005325">
    <property type="entry name" value="DUF308_memb"/>
</dbReference>
<name>A0A939LX27_9MICO</name>
<dbReference type="PANTHER" id="PTHR34989:SF1">
    <property type="entry name" value="PROTEIN HDED"/>
    <property type="match status" value="1"/>
</dbReference>